<comment type="subcellular location">
    <subcellularLocation>
        <location evidence="1">Membrane</location>
        <topology evidence="1">Multi-pass membrane protein</topology>
    </subcellularLocation>
</comment>
<feature type="transmembrane region" description="Helical" evidence="10">
    <location>
        <begin position="449"/>
        <end position="470"/>
    </location>
</feature>
<dbReference type="SMART" id="SM00382">
    <property type="entry name" value="AAA"/>
    <property type="match status" value="1"/>
</dbReference>
<dbReference type="GO" id="GO:0140359">
    <property type="term" value="F:ABC-type transporter activity"/>
    <property type="evidence" value="ECO:0007669"/>
    <property type="project" value="InterPro"/>
</dbReference>
<dbReference type="SMART" id="SM00240">
    <property type="entry name" value="FHA"/>
    <property type="match status" value="1"/>
</dbReference>
<feature type="transmembrane region" description="Helical" evidence="10">
    <location>
        <begin position="491"/>
        <end position="517"/>
    </location>
</feature>
<evidence type="ECO:0000256" key="9">
    <source>
        <dbReference type="SAM" id="MobiDB-lite"/>
    </source>
</evidence>
<evidence type="ECO:0000256" key="10">
    <source>
        <dbReference type="SAM" id="Phobius"/>
    </source>
</evidence>
<sequence length="661" mass="70125">MVIGRAPECDVMLDDPLVSRRHAELRQAGSGWRIVDLGSWNGTFVNGRRVGEATVSTDDIVGIGHALLRLQGGTLVEYTDEGDISFEADDLVVTRSGKRLLDGVGFALGRRSLLAVVGPSGAGKSTLLGALTGQRPADSGEVRYAGRDLYASYDELRQRIGLVPQDDILHSQLTVRRALRYAAELRFPADTPAAERHARVEEVIGELGLTDQAAQRISTLSGGQRKRTSVALELLTRPSLLFLDEPTSGLDPGMDKSVMQTLRTLADDGRTVVVVTHSPAQLDVCDRLLVLAAGGRLAYFGPPGEALAYFGERDFADMFLLLDRDRNVDWTARFRASPYHAKYGMPGSSARPASGPASGGPGGPGGRTSARPGVGSAEPARPVPDLPPRQQPALRQFSALARRYLAVIAADRAYALFLLALPLVLSLFAQLLPGRHGLSVAATGTGDEGIGTMMVVLVLGCVFTGFAGAFRELVKERSVFHREQSIGLSRGAYLWSKLVVLGLITGLQAVILAVVGLAGQPGPDTPVVLRGSGLAEVTVALVVVSVAAMVLGLLVSALIANADRGMPILVVILLLQFLLGGTLIPLHGHPPLEQLGDLMPARWGLAMVGATTKFNPKSDPMWENDAGTWGIDLAAALLLTVTLAGSTWYALRRGAAPRRGR</sequence>
<evidence type="ECO:0000313" key="13">
    <source>
        <dbReference type="EMBL" id="SNQ48876.1"/>
    </source>
</evidence>
<dbReference type="Gene3D" id="2.60.200.20">
    <property type="match status" value="1"/>
</dbReference>
<evidence type="ECO:0000256" key="6">
    <source>
        <dbReference type="ARBA" id="ARBA00022840"/>
    </source>
</evidence>
<keyword evidence="2" id="KW-0813">Transport</keyword>
<keyword evidence="4 10" id="KW-0812">Transmembrane</keyword>
<feature type="transmembrane region" description="Helical" evidence="10">
    <location>
        <begin position="567"/>
        <end position="586"/>
    </location>
</feature>
<gene>
    <name evidence="13" type="ORF">FRACA_2880004</name>
</gene>
<dbReference type="PANTHER" id="PTHR48041:SF139">
    <property type="entry name" value="PROTEIN SCARLET"/>
    <property type="match status" value="1"/>
</dbReference>
<feature type="transmembrane region" description="Helical" evidence="10">
    <location>
        <begin position="537"/>
        <end position="560"/>
    </location>
</feature>
<keyword evidence="13" id="KW-0808">Transferase</keyword>
<evidence type="ECO:0000259" key="12">
    <source>
        <dbReference type="PROSITE" id="PS50893"/>
    </source>
</evidence>
<dbReference type="PROSITE" id="PS50006">
    <property type="entry name" value="FHA_DOMAIN"/>
    <property type="match status" value="1"/>
</dbReference>
<dbReference type="Pfam" id="PF00498">
    <property type="entry name" value="FHA"/>
    <property type="match status" value="1"/>
</dbReference>
<feature type="compositionally biased region" description="Low complexity" evidence="9">
    <location>
        <begin position="346"/>
        <end position="356"/>
    </location>
</feature>
<feature type="transmembrane region" description="Helical" evidence="10">
    <location>
        <begin position="404"/>
        <end position="429"/>
    </location>
</feature>
<evidence type="ECO:0000256" key="1">
    <source>
        <dbReference type="ARBA" id="ARBA00004141"/>
    </source>
</evidence>
<dbReference type="Gene3D" id="3.40.50.300">
    <property type="entry name" value="P-loop containing nucleotide triphosphate hydrolases"/>
    <property type="match status" value="1"/>
</dbReference>
<dbReference type="Pfam" id="PF00005">
    <property type="entry name" value="ABC_tran"/>
    <property type="match status" value="1"/>
</dbReference>
<evidence type="ECO:0000313" key="14">
    <source>
        <dbReference type="Proteomes" id="UP000234331"/>
    </source>
</evidence>
<organism evidence="13 14">
    <name type="scientific">Frankia canadensis</name>
    <dbReference type="NCBI Taxonomy" id="1836972"/>
    <lineage>
        <taxon>Bacteria</taxon>
        <taxon>Bacillati</taxon>
        <taxon>Actinomycetota</taxon>
        <taxon>Actinomycetes</taxon>
        <taxon>Frankiales</taxon>
        <taxon>Frankiaceae</taxon>
        <taxon>Frankia</taxon>
    </lineage>
</organism>
<evidence type="ECO:0000256" key="8">
    <source>
        <dbReference type="ARBA" id="ARBA00023136"/>
    </source>
</evidence>
<dbReference type="InterPro" id="IPR003439">
    <property type="entry name" value="ABC_transporter-like_ATP-bd"/>
</dbReference>
<keyword evidence="13" id="KW-0723">Serine/threonine-protein kinase</keyword>
<keyword evidence="3" id="KW-0597">Phosphoprotein</keyword>
<dbReference type="InterPro" id="IPR027417">
    <property type="entry name" value="P-loop_NTPase"/>
</dbReference>
<feature type="domain" description="FHA" evidence="11">
    <location>
        <begin position="1"/>
        <end position="50"/>
    </location>
</feature>
<keyword evidence="13" id="KW-0418">Kinase</keyword>
<name>A0A2I2KTA4_9ACTN</name>
<dbReference type="InterPro" id="IPR000253">
    <property type="entry name" value="FHA_dom"/>
</dbReference>
<dbReference type="GO" id="GO:0004674">
    <property type="term" value="F:protein serine/threonine kinase activity"/>
    <property type="evidence" value="ECO:0007669"/>
    <property type="project" value="UniProtKB-KW"/>
</dbReference>
<dbReference type="InterPro" id="IPR003593">
    <property type="entry name" value="AAA+_ATPase"/>
</dbReference>
<evidence type="ECO:0000256" key="3">
    <source>
        <dbReference type="ARBA" id="ARBA00022553"/>
    </source>
</evidence>
<protein>
    <submittedName>
        <fullName evidence="13">Serine/threonine protein kinase with FHA domain</fullName>
    </submittedName>
</protein>
<dbReference type="FunFam" id="3.40.50.300:FF:000474">
    <property type="entry name" value="Putative ABC transporter ATP-binding subunit"/>
    <property type="match status" value="1"/>
</dbReference>
<dbReference type="GO" id="GO:0016887">
    <property type="term" value="F:ATP hydrolysis activity"/>
    <property type="evidence" value="ECO:0007669"/>
    <property type="project" value="InterPro"/>
</dbReference>
<dbReference type="SUPFAM" id="SSF52540">
    <property type="entry name" value="P-loop containing nucleoside triphosphate hydrolases"/>
    <property type="match status" value="1"/>
</dbReference>
<keyword evidence="6" id="KW-0067">ATP-binding</keyword>
<evidence type="ECO:0000256" key="2">
    <source>
        <dbReference type="ARBA" id="ARBA00022448"/>
    </source>
</evidence>
<dbReference type="SUPFAM" id="SSF49879">
    <property type="entry name" value="SMAD/FHA domain"/>
    <property type="match status" value="1"/>
</dbReference>
<dbReference type="PANTHER" id="PTHR48041">
    <property type="entry name" value="ABC TRANSPORTER G FAMILY MEMBER 28"/>
    <property type="match status" value="1"/>
</dbReference>
<keyword evidence="7 10" id="KW-1133">Transmembrane helix</keyword>
<dbReference type="GO" id="GO:0016020">
    <property type="term" value="C:membrane"/>
    <property type="evidence" value="ECO:0007669"/>
    <property type="project" value="UniProtKB-SubCell"/>
</dbReference>
<feature type="compositionally biased region" description="Gly residues" evidence="9">
    <location>
        <begin position="357"/>
        <end position="366"/>
    </location>
</feature>
<dbReference type="PROSITE" id="PS50893">
    <property type="entry name" value="ABC_TRANSPORTER_2"/>
    <property type="match status" value="1"/>
</dbReference>
<proteinExistence type="predicted"/>
<dbReference type="InterPro" id="IPR050352">
    <property type="entry name" value="ABCG_transporters"/>
</dbReference>
<dbReference type="Pfam" id="PF01061">
    <property type="entry name" value="ABC2_membrane"/>
    <property type="match status" value="1"/>
</dbReference>
<keyword evidence="14" id="KW-1185">Reference proteome</keyword>
<dbReference type="CDD" id="cd00060">
    <property type="entry name" value="FHA"/>
    <property type="match status" value="1"/>
</dbReference>
<evidence type="ECO:0000256" key="7">
    <source>
        <dbReference type="ARBA" id="ARBA00022989"/>
    </source>
</evidence>
<dbReference type="InterPro" id="IPR008984">
    <property type="entry name" value="SMAD_FHA_dom_sf"/>
</dbReference>
<evidence type="ECO:0000256" key="4">
    <source>
        <dbReference type="ARBA" id="ARBA00022692"/>
    </source>
</evidence>
<reference evidence="13 14" key="1">
    <citation type="submission" date="2017-06" db="EMBL/GenBank/DDBJ databases">
        <authorList>
            <person name="Kim H.J."/>
            <person name="Triplett B.A."/>
        </authorList>
    </citation>
    <scope>NUCLEOTIDE SEQUENCE [LARGE SCALE GENOMIC DNA]</scope>
    <source>
        <strain evidence="13">FRACA_ARgP5</strain>
    </source>
</reference>
<dbReference type="EMBL" id="FZMO01000210">
    <property type="protein sequence ID" value="SNQ48876.1"/>
    <property type="molecule type" value="Genomic_DNA"/>
</dbReference>
<dbReference type="AlphaFoldDB" id="A0A2I2KTA4"/>
<keyword evidence="8 10" id="KW-0472">Membrane</keyword>
<evidence type="ECO:0000259" key="11">
    <source>
        <dbReference type="PROSITE" id="PS50006"/>
    </source>
</evidence>
<evidence type="ECO:0000256" key="5">
    <source>
        <dbReference type="ARBA" id="ARBA00022741"/>
    </source>
</evidence>
<feature type="domain" description="ABC transporter" evidence="12">
    <location>
        <begin position="86"/>
        <end position="319"/>
    </location>
</feature>
<dbReference type="GO" id="GO:0005524">
    <property type="term" value="F:ATP binding"/>
    <property type="evidence" value="ECO:0007669"/>
    <property type="project" value="UniProtKB-KW"/>
</dbReference>
<feature type="region of interest" description="Disordered" evidence="9">
    <location>
        <begin position="345"/>
        <end position="389"/>
    </location>
</feature>
<dbReference type="InterPro" id="IPR013525">
    <property type="entry name" value="ABC2_TM"/>
</dbReference>
<feature type="transmembrane region" description="Helical" evidence="10">
    <location>
        <begin position="629"/>
        <end position="651"/>
    </location>
</feature>
<dbReference type="Proteomes" id="UP000234331">
    <property type="component" value="Unassembled WGS sequence"/>
</dbReference>
<keyword evidence="5" id="KW-0547">Nucleotide-binding</keyword>
<accession>A0A2I2KTA4</accession>